<dbReference type="EnsemblMetazoa" id="Aqu2.1.16289_001">
    <property type="protein sequence ID" value="Aqu2.1.16289_001"/>
    <property type="gene ID" value="Aqu2.1.16289"/>
</dbReference>
<sequence length="71" mass="7419">MLTCHLLTLAGTDALTQGGTDATVGKKRQVSKKCQMILTHHLVTPAETDTLTPGGTDATVGEKDLLILETG</sequence>
<dbReference type="InParanoid" id="A0A1X7TN62"/>
<reference evidence="2" key="1">
    <citation type="submission" date="2017-05" db="UniProtKB">
        <authorList>
            <consortium name="EnsemblMetazoa"/>
        </authorList>
    </citation>
    <scope>IDENTIFICATION</scope>
</reference>
<name>A0A1X7TN62_AMPQE</name>
<evidence type="ECO:0000313" key="2">
    <source>
        <dbReference type="EnsemblMetazoa" id="Aqu2.1.16289_001"/>
    </source>
</evidence>
<accession>A0A1X7TN62</accession>
<feature type="signal peptide" evidence="1">
    <location>
        <begin position="1"/>
        <end position="18"/>
    </location>
</feature>
<evidence type="ECO:0000256" key="1">
    <source>
        <dbReference type="SAM" id="SignalP"/>
    </source>
</evidence>
<organism evidence="2">
    <name type="scientific">Amphimedon queenslandica</name>
    <name type="common">Sponge</name>
    <dbReference type="NCBI Taxonomy" id="400682"/>
    <lineage>
        <taxon>Eukaryota</taxon>
        <taxon>Metazoa</taxon>
        <taxon>Porifera</taxon>
        <taxon>Demospongiae</taxon>
        <taxon>Heteroscleromorpha</taxon>
        <taxon>Haplosclerida</taxon>
        <taxon>Niphatidae</taxon>
        <taxon>Amphimedon</taxon>
    </lineage>
</organism>
<feature type="chain" id="PRO_5012078402" evidence="1">
    <location>
        <begin position="19"/>
        <end position="71"/>
    </location>
</feature>
<dbReference type="AlphaFoldDB" id="A0A1X7TN62"/>
<protein>
    <submittedName>
        <fullName evidence="2">Uncharacterized protein</fullName>
    </submittedName>
</protein>
<proteinExistence type="predicted"/>
<keyword evidence="1" id="KW-0732">Signal</keyword>